<organism evidence="2 3">
    <name type="scientific">Sphingomonas panacisoli</name>
    <dbReference type="NCBI Taxonomy" id="1813879"/>
    <lineage>
        <taxon>Bacteria</taxon>
        <taxon>Pseudomonadati</taxon>
        <taxon>Pseudomonadota</taxon>
        <taxon>Alphaproteobacteria</taxon>
        <taxon>Sphingomonadales</taxon>
        <taxon>Sphingomonadaceae</taxon>
        <taxon>Sphingomonas</taxon>
    </lineage>
</organism>
<dbReference type="PANTHER" id="PTHR33169">
    <property type="entry name" value="PADR-FAMILY TRANSCRIPTIONAL REGULATOR"/>
    <property type="match status" value="1"/>
</dbReference>
<gene>
    <name evidence="2" type="ORF">FPZ24_13090</name>
</gene>
<evidence type="ECO:0000313" key="2">
    <source>
        <dbReference type="EMBL" id="QDZ08297.1"/>
    </source>
</evidence>
<dbReference type="PANTHER" id="PTHR33169:SF14">
    <property type="entry name" value="TRANSCRIPTIONAL REGULATOR RV3488"/>
    <property type="match status" value="1"/>
</dbReference>
<dbReference type="OrthoDB" id="3186544at2"/>
<keyword evidence="3" id="KW-1185">Reference proteome</keyword>
<dbReference type="AlphaFoldDB" id="A0A5B8LJ39"/>
<dbReference type="EMBL" id="CP042306">
    <property type="protein sequence ID" value="QDZ08297.1"/>
    <property type="molecule type" value="Genomic_DNA"/>
</dbReference>
<reference evidence="2 3" key="1">
    <citation type="submission" date="2019-07" db="EMBL/GenBank/DDBJ databases">
        <title>Full genome sequence of Sphingomonas sp. 4R-6-7(HKS19).</title>
        <authorList>
            <person name="Im W.-T."/>
        </authorList>
    </citation>
    <scope>NUCLEOTIDE SEQUENCE [LARGE SCALE GENOMIC DNA]</scope>
    <source>
        <strain evidence="2 3">HKS19</strain>
    </source>
</reference>
<name>A0A5B8LJ39_9SPHN</name>
<accession>A0A5B8LJ39</accession>
<protein>
    <submittedName>
        <fullName evidence="2">PadR family transcriptional regulator</fullName>
    </submittedName>
</protein>
<dbReference type="InterPro" id="IPR052509">
    <property type="entry name" value="Metal_resp_DNA-bind_regulator"/>
</dbReference>
<dbReference type="InterPro" id="IPR005149">
    <property type="entry name" value="Tscrpt_reg_PadR_N"/>
</dbReference>
<dbReference type="SUPFAM" id="SSF46785">
    <property type="entry name" value="Winged helix' DNA-binding domain"/>
    <property type="match status" value="1"/>
</dbReference>
<evidence type="ECO:0000313" key="3">
    <source>
        <dbReference type="Proteomes" id="UP000315673"/>
    </source>
</evidence>
<dbReference type="KEGG" id="spai:FPZ24_13090"/>
<dbReference type="Pfam" id="PF03551">
    <property type="entry name" value="PadR"/>
    <property type="match status" value="1"/>
</dbReference>
<feature type="domain" description="Transcription regulator PadR N-terminal" evidence="1">
    <location>
        <begin position="19"/>
        <end position="92"/>
    </location>
</feature>
<dbReference type="InterPro" id="IPR036388">
    <property type="entry name" value="WH-like_DNA-bd_sf"/>
</dbReference>
<dbReference type="Gene3D" id="1.10.10.10">
    <property type="entry name" value="Winged helix-like DNA-binding domain superfamily/Winged helix DNA-binding domain"/>
    <property type="match status" value="1"/>
</dbReference>
<dbReference type="InterPro" id="IPR036390">
    <property type="entry name" value="WH_DNA-bd_sf"/>
</dbReference>
<proteinExistence type="predicted"/>
<sequence length="181" mass="20111">MHRAVVAKVVQLSRLESHVLALVRKWQPTTAYFVRKSLADTMATNVSDSPGSVYPAIERLKAQGLLTAEATARGKRASEHLTCTKAGEEAVQHWLMLVSPAETLPEDPWRTKIRFADLMSKADLKTWLLDLRQVVKQTAAQLDELQPEDTDTLQSLELEHARLSNAARAAWINAAMASLVE</sequence>
<evidence type="ECO:0000259" key="1">
    <source>
        <dbReference type="Pfam" id="PF03551"/>
    </source>
</evidence>
<dbReference type="Proteomes" id="UP000315673">
    <property type="component" value="Chromosome"/>
</dbReference>